<dbReference type="PIRSF" id="PIRSF000429">
    <property type="entry name" value="Ac-CoA_Ac_transf"/>
    <property type="match status" value="1"/>
</dbReference>
<dbReference type="NCBIfam" id="NF004206">
    <property type="entry name" value="PRK05656.1"/>
    <property type="match status" value="1"/>
</dbReference>
<dbReference type="InterPro" id="IPR020617">
    <property type="entry name" value="Thiolase_C"/>
</dbReference>
<organism evidence="8 9">
    <name type="scientific">Marinospirillum celere</name>
    <dbReference type="NCBI Taxonomy" id="1122252"/>
    <lineage>
        <taxon>Bacteria</taxon>
        <taxon>Pseudomonadati</taxon>
        <taxon>Pseudomonadota</taxon>
        <taxon>Gammaproteobacteria</taxon>
        <taxon>Oceanospirillales</taxon>
        <taxon>Oceanospirillaceae</taxon>
        <taxon>Marinospirillum</taxon>
    </lineage>
</organism>
<feature type="active site" description="Proton acceptor" evidence="4">
    <location>
        <position position="378"/>
    </location>
</feature>
<keyword evidence="9" id="KW-1185">Reference proteome</keyword>
<dbReference type="InterPro" id="IPR020610">
    <property type="entry name" value="Thiolase_AS"/>
</dbReference>
<dbReference type="STRING" id="1122252.SAMN05660443_2357"/>
<evidence type="ECO:0000313" key="9">
    <source>
        <dbReference type="Proteomes" id="UP000199058"/>
    </source>
</evidence>
<dbReference type="OrthoDB" id="9764638at2"/>
<evidence type="ECO:0000256" key="2">
    <source>
        <dbReference type="ARBA" id="ARBA00022679"/>
    </source>
</evidence>
<dbReference type="PROSITE" id="PS00737">
    <property type="entry name" value="THIOLASE_2"/>
    <property type="match status" value="1"/>
</dbReference>
<gene>
    <name evidence="8" type="ORF">SAMN05660443_2357</name>
</gene>
<dbReference type="EMBL" id="FOLH01000004">
    <property type="protein sequence ID" value="SFC33993.1"/>
    <property type="molecule type" value="Genomic_DNA"/>
</dbReference>
<dbReference type="NCBIfam" id="TIGR01930">
    <property type="entry name" value="AcCoA-C-Actrans"/>
    <property type="match status" value="1"/>
</dbReference>
<feature type="domain" description="Thiolase N-terminal" evidence="6">
    <location>
        <begin position="4"/>
        <end position="261"/>
    </location>
</feature>
<dbReference type="InterPro" id="IPR020613">
    <property type="entry name" value="Thiolase_CS"/>
</dbReference>
<name>A0A1I1IJN5_9GAMM</name>
<dbReference type="InterPro" id="IPR020616">
    <property type="entry name" value="Thiolase_N"/>
</dbReference>
<accession>A0A1I1IJN5</accession>
<proteinExistence type="inferred from homology"/>
<protein>
    <submittedName>
        <fullName evidence="8">Acetyl-CoA C-acetyltransferase</fullName>
    </submittedName>
</protein>
<dbReference type="InterPro" id="IPR020615">
    <property type="entry name" value="Thiolase_acyl_enz_int_AS"/>
</dbReference>
<dbReference type="Proteomes" id="UP000199058">
    <property type="component" value="Unassembled WGS sequence"/>
</dbReference>
<dbReference type="PANTHER" id="PTHR18919:SF107">
    <property type="entry name" value="ACETYL-COA ACETYLTRANSFERASE, CYTOSOLIC"/>
    <property type="match status" value="1"/>
</dbReference>
<keyword evidence="3 5" id="KW-0012">Acyltransferase</keyword>
<comment type="similarity">
    <text evidence="1 5">Belongs to the thiolase-like superfamily. Thiolase family.</text>
</comment>
<dbReference type="GO" id="GO:0044281">
    <property type="term" value="P:small molecule metabolic process"/>
    <property type="evidence" value="ECO:0007669"/>
    <property type="project" value="UniProtKB-ARBA"/>
</dbReference>
<evidence type="ECO:0000256" key="4">
    <source>
        <dbReference type="PIRSR" id="PIRSR000429-1"/>
    </source>
</evidence>
<evidence type="ECO:0000259" key="6">
    <source>
        <dbReference type="Pfam" id="PF00108"/>
    </source>
</evidence>
<dbReference type="InterPro" id="IPR016039">
    <property type="entry name" value="Thiolase-like"/>
</dbReference>
<dbReference type="InterPro" id="IPR002155">
    <property type="entry name" value="Thiolase"/>
</dbReference>
<dbReference type="CDD" id="cd00751">
    <property type="entry name" value="thiolase"/>
    <property type="match status" value="1"/>
</dbReference>
<dbReference type="PROSITE" id="PS00099">
    <property type="entry name" value="THIOLASE_3"/>
    <property type="match status" value="1"/>
</dbReference>
<dbReference type="Gene3D" id="3.40.47.10">
    <property type="match status" value="2"/>
</dbReference>
<keyword evidence="2 5" id="KW-0808">Transferase</keyword>
<evidence type="ECO:0000259" key="7">
    <source>
        <dbReference type="Pfam" id="PF02803"/>
    </source>
</evidence>
<sequence length="391" mass="40766">MQDVVIVAAGRTAIGGFGGSLASVAPHLLGATVIKGLLEKSGVAADQVDEVILGQVLAAGCGQNPARQAMIHAGLPETTPAMTINKVCGSGLKALHLATQAIRCGDAEIIIAGGQENMSQSPHILPNSRNGQRMGDWAAKDTMIVDGLWDAFNDYHMGITTENIVEKFNISREDQDAFAAASQAKACKAVKEGRFKDEIFPVSIPQRKGDPIIFDTDEGPRDVSVEKLAGMRPAFKKDGTVTAGNASSINDGAAAVILCSAKKAEELGLPVLARIKAYSSAGVDPKIMGTGPIPATQKCLEKAGWDINELDLVEANEAFAAQALCVNRQLGWDTEKVNVNGGAIALGHPIGASGCRVLVTLIHEMTKRDAKKGLATLCIGGGQGVALAVER</sequence>
<dbReference type="FunFam" id="3.40.47.10:FF:000010">
    <property type="entry name" value="Acetyl-CoA acetyltransferase (Thiolase)"/>
    <property type="match status" value="1"/>
</dbReference>
<feature type="active site" description="Acyl-thioester intermediate" evidence="4">
    <location>
        <position position="88"/>
    </location>
</feature>
<dbReference type="Pfam" id="PF00108">
    <property type="entry name" value="Thiolase_N"/>
    <property type="match status" value="1"/>
</dbReference>
<feature type="domain" description="Thiolase C-terminal" evidence="7">
    <location>
        <begin position="270"/>
        <end position="391"/>
    </location>
</feature>
<dbReference type="GO" id="GO:0003988">
    <property type="term" value="F:acetyl-CoA C-acyltransferase activity"/>
    <property type="evidence" value="ECO:0007669"/>
    <property type="project" value="UniProtKB-ARBA"/>
</dbReference>
<dbReference type="RefSeq" id="WP_091963805.1">
    <property type="nucleotide sequence ID" value="NZ_FOLH01000004.1"/>
</dbReference>
<reference evidence="8 9" key="1">
    <citation type="submission" date="2016-10" db="EMBL/GenBank/DDBJ databases">
        <authorList>
            <person name="de Groot N.N."/>
        </authorList>
    </citation>
    <scope>NUCLEOTIDE SEQUENCE [LARGE SCALE GENOMIC DNA]</scope>
    <source>
        <strain evidence="8 9">DSM 18438</strain>
    </source>
</reference>
<feature type="active site" description="Proton acceptor" evidence="4">
    <location>
        <position position="348"/>
    </location>
</feature>
<dbReference type="PROSITE" id="PS00098">
    <property type="entry name" value="THIOLASE_1"/>
    <property type="match status" value="1"/>
</dbReference>
<evidence type="ECO:0000313" key="8">
    <source>
        <dbReference type="EMBL" id="SFC33993.1"/>
    </source>
</evidence>
<dbReference type="AlphaFoldDB" id="A0A1I1IJN5"/>
<dbReference type="Pfam" id="PF02803">
    <property type="entry name" value="Thiolase_C"/>
    <property type="match status" value="1"/>
</dbReference>
<evidence type="ECO:0000256" key="5">
    <source>
        <dbReference type="RuleBase" id="RU003557"/>
    </source>
</evidence>
<dbReference type="SUPFAM" id="SSF53901">
    <property type="entry name" value="Thiolase-like"/>
    <property type="match status" value="2"/>
</dbReference>
<dbReference type="PANTHER" id="PTHR18919">
    <property type="entry name" value="ACETYL-COA C-ACYLTRANSFERASE"/>
    <property type="match status" value="1"/>
</dbReference>
<evidence type="ECO:0000256" key="3">
    <source>
        <dbReference type="ARBA" id="ARBA00023315"/>
    </source>
</evidence>
<evidence type="ECO:0000256" key="1">
    <source>
        <dbReference type="ARBA" id="ARBA00010982"/>
    </source>
</evidence>